<dbReference type="EMBL" id="JASGBI010000002">
    <property type="protein sequence ID" value="MDI9240752.1"/>
    <property type="molecule type" value="Genomic_DNA"/>
</dbReference>
<gene>
    <name evidence="2" type="ORF">QLQ15_17755</name>
</gene>
<evidence type="ECO:0000313" key="3">
    <source>
        <dbReference type="Proteomes" id="UP001321580"/>
    </source>
</evidence>
<comment type="caution">
    <text evidence="2">The sequence shown here is derived from an EMBL/GenBank/DDBJ whole genome shotgun (WGS) entry which is preliminary data.</text>
</comment>
<feature type="transmembrane region" description="Helical" evidence="1">
    <location>
        <begin position="30"/>
        <end position="53"/>
    </location>
</feature>
<dbReference type="Proteomes" id="UP001321580">
    <property type="component" value="Unassembled WGS sequence"/>
</dbReference>
<keyword evidence="1" id="KW-0812">Transmembrane</keyword>
<evidence type="ECO:0000313" key="2">
    <source>
        <dbReference type="EMBL" id="MDI9240752.1"/>
    </source>
</evidence>
<name>A0ABT6XKT3_9GAMM</name>
<keyword evidence="1" id="KW-0472">Membrane</keyword>
<reference evidence="2 3" key="1">
    <citation type="submission" date="2023-05" db="EMBL/GenBank/DDBJ databases">
        <title>Lysobacter sp. strain LF1 Genome sequencing and assembly.</title>
        <authorList>
            <person name="Jung Y."/>
        </authorList>
    </citation>
    <scope>NUCLEOTIDE SEQUENCE [LARGE SCALE GENOMIC DNA]</scope>
    <source>
        <strain evidence="2 3">LF1</strain>
    </source>
</reference>
<keyword evidence="3" id="KW-1185">Reference proteome</keyword>
<sequence length="89" mass="9666">MLTTLYLVGALVTVFGALLTNLLSQRPRCWLGHLLTLARFGIFASAAISVARVLQHEGTATLEQAVMMVSLAVLFAAQAVIEVRRQRKA</sequence>
<evidence type="ECO:0000256" key="1">
    <source>
        <dbReference type="SAM" id="Phobius"/>
    </source>
</evidence>
<dbReference type="RefSeq" id="WP_283214233.1">
    <property type="nucleotide sequence ID" value="NZ_JASGBI010000002.1"/>
</dbReference>
<accession>A0ABT6XKT3</accession>
<protein>
    <submittedName>
        <fullName evidence="2">Uncharacterized protein</fullName>
    </submittedName>
</protein>
<keyword evidence="1" id="KW-1133">Transmembrane helix</keyword>
<feature type="transmembrane region" description="Helical" evidence="1">
    <location>
        <begin position="6"/>
        <end position="23"/>
    </location>
</feature>
<proteinExistence type="predicted"/>
<organism evidence="2 3">
    <name type="scientific">Lysobacter stagni</name>
    <dbReference type="NCBI Taxonomy" id="3045172"/>
    <lineage>
        <taxon>Bacteria</taxon>
        <taxon>Pseudomonadati</taxon>
        <taxon>Pseudomonadota</taxon>
        <taxon>Gammaproteobacteria</taxon>
        <taxon>Lysobacterales</taxon>
        <taxon>Lysobacteraceae</taxon>
        <taxon>Lysobacter</taxon>
    </lineage>
</organism>
<feature type="transmembrane region" description="Helical" evidence="1">
    <location>
        <begin position="65"/>
        <end position="83"/>
    </location>
</feature>